<evidence type="ECO:0000313" key="1">
    <source>
        <dbReference type="EMBL" id="OIQ76595.1"/>
    </source>
</evidence>
<protein>
    <submittedName>
        <fullName evidence="1">Uncharacterized protein</fullName>
    </submittedName>
</protein>
<name>A0A1J5QGG7_9ZZZZ</name>
<sequence>MLPPDADVFATAASGAPLIFALHGNCIGFLGHPGTKRGMVEDLIMEFAETPDDTVATLQLLGQAQSEIAVTLTDLMVGISAHTGLM</sequence>
<dbReference type="EMBL" id="MLJW01001825">
    <property type="protein sequence ID" value="OIQ76595.1"/>
    <property type="molecule type" value="Genomic_DNA"/>
</dbReference>
<reference evidence="1" key="1">
    <citation type="submission" date="2016-10" db="EMBL/GenBank/DDBJ databases">
        <title>Sequence of Gallionella enrichment culture.</title>
        <authorList>
            <person name="Poehlein A."/>
            <person name="Muehling M."/>
            <person name="Daniel R."/>
        </authorList>
    </citation>
    <scope>NUCLEOTIDE SEQUENCE</scope>
</reference>
<dbReference type="AlphaFoldDB" id="A0A1J5QGG7"/>
<comment type="caution">
    <text evidence="1">The sequence shown here is derived from an EMBL/GenBank/DDBJ whole genome shotgun (WGS) entry which is preliminary data.</text>
</comment>
<accession>A0A1J5QGG7</accession>
<gene>
    <name evidence="1" type="ORF">GALL_417250</name>
</gene>
<organism evidence="1">
    <name type="scientific">mine drainage metagenome</name>
    <dbReference type="NCBI Taxonomy" id="410659"/>
    <lineage>
        <taxon>unclassified sequences</taxon>
        <taxon>metagenomes</taxon>
        <taxon>ecological metagenomes</taxon>
    </lineage>
</organism>
<proteinExistence type="predicted"/>